<keyword evidence="2" id="KW-1185">Reference proteome</keyword>
<gene>
    <name evidence="1" type="ORF">PSON_ATCC_30995.1.T0180234</name>
</gene>
<dbReference type="Proteomes" id="UP000692954">
    <property type="component" value="Unassembled WGS sequence"/>
</dbReference>
<sequence>MKENEYKLNLIRLQRILRRPIEYGYFFFKLKQIKKKRIMQSAKSMRFNCLIRTEQLFSMTQ</sequence>
<proteinExistence type="predicted"/>
<comment type="caution">
    <text evidence="1">The sequence shown here is derived from an EMBL/GenBank/DDBJ whole genome shotgun (WGS) entry which is preliminary data.</text>
</comment>
<protein>
    <submittedName>
        <fullName evidence="1">Uncharacterized protein</fullName>
    </submittedName>
</protein>
<reference evidence="1" key="1">
    <citation type="submission" date="2021-01" db="EMBL/GenBank/DDBJ databases">
        <authorList>
            <consortium name="Genoscope - CEA"/>
            <person name="William W."/>
        </authorList>
    </citation>
    <scope>NUCLEOTIDE SEQUENCE</scope>
</reference>
<accession>A0A8S1LD32</accession>
<dbReference type="EMBL" id="CAJJDN010000018">
    <property type="protein sequence ID" value="CAD8063922.1"/>
    <property type="molecule type" value="Genomic_DNA"/>
</dbReference>
<name>A0A8S1LD32_9CILI</name>
<dbReference type="AlphaFoldDB" id="A0A8S1LD32"/>
<evidence type="ECO:0000313" key="2">
    <source>
        <dbReference type="Proteomes" id="UP000692954"/>
    </source>
</evidence>
<evidence type="ECO:0000313" key="1">
    <source>
        <dbReference type="EMBL" id="CAD8063922.1"/>
    </source>
</evidence>
<organism evidence="1 2">
    <name type="scientific">Paramecium sonneborni</name>
    <dbReference type="NCBI Taxonomy" id="65129"/>
    <lineage>
        <taxon>Eukaryota</taxon>
        <taxon>Sar</taxon>
        <taxon>Alveolata</taxon>
        <taxon>Ciliophora</taxon>
        <taxon>Intramacronucleata</taxon>
        <taxon>Oligohymenophorea</taxon>
        <taxon>Peniculida</taxon>
        <taxon>Parameciidae</taxon>
        <taxon>Paramecium</taxon>
    </lineage>
</organism>